<dbReference type="PANTHER" id="PTHR43280:SF28">
    <property type="entry name" value="HTH-TYPE TRANSCRIPTIONAL ACTIVATOR RHAS"/>
    <property type="match status" value="1"/>
</dbReference>
<dbReference type="InterPro" id="IPR037923">
    <property type="entry name" value="HTH-like"/>
</dbReference>
<feature type="domain" description="HTH araC/xylS-type" evidence="5">
    <location>
        <begin position="187"/>
        <end position="285"/>
    </location>
</feature>
<evidence type="ECO:0000259" key="5">
    <source>
        <dbReference type="PROSITE" id="PS01124"/>
    </source>
</evidence>
<dbReference type="Pfam" id="PF12833">
    <property type="entry name" value="HTH_18"/>
    <property type="match status" value="1"/>
</dbReference>
<name>A0ABY7AS14_9ALTE</name>
<dbReference type="EMBL" id="CP109967">
    <property type="protein sequence ID" value="WAJ72062.1"/>
    <property type="molecule type" value="Genomic_DNA"/>
</dbReference>
<dbReference type="PRINTS" id="PR00032">
    <property type="entry name" value="HTHARAC"/>
</dbReference>
<sequence>MDLADEFETGSGGFVWSNISANTLFSELRLHVYYAYYMQTDSSWTGTQFVNHYNRIYYVTEGEAVLEFDGFDIVMKPGHLYFIPPYSLKSHACAKHLSFYWVHFHALIDGDLDLFSLFAQPKEIKVDSVDKTLACLTQLTESVDAGEAQVAALLKRNMLLTELLLPFADDIVEQVKQQAMSGYMRFLPVLKYIQAHLSDTLSIKLLAEQMNMSAEHFSRSFKQQINIAPKRYILQKRISLAKQLLLLNNLSISEIADKTGYLDVYHFSKNFKQEVGLSPSKFKSKYK</sequence>
<dbReference type="Pfam" id="PF02311">
    <property type="entry name" value="AraC_binding"/>
    <property type="match status" value="1"/>
</dbReference>
<dbReference type="PANTHER" id="PTHR43280">
    <property type="entry name" value="ARAC-FAMILY TRANSCRIPTIONAL REGULATOR"/>
    <property type="match status" value="1"/>
</dbReference>
<evidence type="ECO:0000256" key="3">
    <source>
        <dbReference type="ARBA" id="ARBA00023159"/>
    </source>
</evidence>
<evidence type="ECO:0000313" key="6">
    <source>
        <dbReference type="EMBL" id="WAJ72062.1"/>
    </source>
</evidence>
<protein>
    <submittedName>
        <fullName evidence="6">AraC family transcriptional regulator</fullName>
    </submittedName>
</protein>
<geneLocation type="plasmid" evidence="6 7">
    <name>pCadTS8_2</name>
</geneLocation>
<keyword evidence="2" id="KW-0238">DNA-binding</keyword>
<keyword evidence="7" id="KW-1185">Reference proteome</keyword>
<evidence type="ECO:0000256" key="2">
    <source>
        <dbReference type="ARBA" id="ARBA00023125"/>
    </source>
</evidence>
<evidence type="ECO:0000256" key="1">
    <source>
        <dbReference type="ARBA" id="ARBA00023015"/>
    </source>
</evidence>
<dbReference type="RefSeq" id="WP_268076779.1">
    <property type="nucleotide sequence ID" value="NZ_CP109967.1"/>
</dbReference>
<proteinExistence type="predicted"/>
<reference evidence="6" key="1">
    <citation type="submission" date="2022-10" db="EMBL/GenBank/DDBJ databases">
        <title>Catenovulum adriacola sp. nov. isolated in the Harbour of Susak.</title>
        <authorList>
            <person name="Schoch T."/>
            <person name="Reich S.J."/>
            <person name="Stoeferle S."/>
            <person name="Flaiz M."/>
            <person name="Kazda M."/>
            <person name="Riedel C.U."/>
            <person name="Duerre P."/>
        </authorList>
    </citation>
    <scope>NUCLEOTIDE SEQUENCE</scope>
    <source>
        <strain evidence="6">TS8</strain>
        <plasmid evidence="6">pCadTS8_2</plasmid>
    </source>
</reference>
<keyword evidence="3" id="KW-0010">Activator</keyword>
<dbReference type="Gene3D" id="1.10.10.60">
    <property type="entry name" value="Homeodomain-like"/>
    <property type="match status" value="2"/>
</dbReference>
<dbReference type="InterPro" id="IPR009057">
    <property type="entry name" value="Homeodomain-like_sf"/>
</dbReference>
<evidence type="ECO:0000313" key="7">
    <source>
        <dbReference type="Proteomes" id="UP001163726"/>
    </source>
</evidence>
<dbReference type="Proteomes" id="UP001163726">
    <property type="component" value="Plasmid pCadTS8_2"/>
</dbReference>
<dbReference type="SUPFAM" id="SSF46689">
    <property type="entry name" value="Homeodomain-like"/>
    <property type="match status" value="2"/>
</dbReference>
<dbReference type="SMART" id="SM00342">
    <property type="entry name" value="HTH_ARAC"/>
    <property type="match status" value="1"/>
</dbReference>
<evidence type="ECO:0000256" key="4">
    <source>
        <dbReference type="ARBA" id="ARBA00023163"/>
    </source>
</evidence>
<keyword evidence="4" id="KW-0804">Transcription</keyword>
<dbReference type="InterPro" id="IPR018062">
    <property type="entry name" value="HTH_AraC-typ_CS"/>
</dbReference>
<dbReference type="InterPro" id="IPR018060">
    <property type="entry name" value="HTH_AraC"/>
</dbReference>
<gene>
    <name evidence="6" type="ORF">OLW01_17425</name>
</gene>
<dbReference type="PROSITE" id="PS00041">
    <property type="entry name" value="HTH_ARAC_FAMILY_1"/>
    <property type="match status" value="1"/>
</dbReference>
<keyword evidence="1" id="KW-0805">Transcription regulation</keyword>
<dbReference type="InterPro" id="IPR003313">
    <property type="entry name" value="AraC-bd"/>
</dbReference>
<organism evidence="6 7">
    <name type="scientific">Catenovulum adriaticum</name>
    <dbReference type="NCBI Taxonomy" id="2984846"/>
    <lineage>
        <taxon>Bacteria</taxon>
        <taxon>Pseudomonadati</taxon>
        <taxon>Pseudomonadota</taxon>
        <taxon>Gammaproteobacteria</taxon>
        <taxon>Alteromonadales</taxon>
        <taxon>Alteromonadaceae</taxon>
        <taxon>Catenovulum</taxon>
    </lineage>
</organism>
<keyword evidence="6" id="KW-0614">Plasmid</keyword>
<dbReference type="SUPFAM" id="SSF51215">
    <property type="entry name" value="Regulatory protein AraC"/>
    <property type="match status" value="1"/>
</dbReference>
<dbReference type="InterPro" id="IPR020449">
    <property type="entry name" value="Tscrpt_reg_AraC-type_HTH"/>
</dbReference>
<dbReference type="PROSITE" id="PS01124">
    <property type="entry name" value="HTH_ARAC_FAMILY_2"/>
    <property type="match status" value="1"/>
</dbReference>
<accession>A0ABY7AS14</accession>